<organism evidence="1 2">
    <name type="scientific">Aedes albopictus</name>
    <name type="common">Asian tiger mosquito</name>
    <name type="synonym">Stegomyia albopicta</name>
    <dbReference type="NCBI Taxonomy" id="7160"/>
    <lineage>
        <taxon>Eukaryota</taxon>
        <taxon>Metazoa</taxon>
        <taxon>Ecdysozoa</taxon>
        <taxon>Arthropoda</taxon>
        <taxon>Hexapoda</taxon>
        <taxon>Insecta</taxon>
        <taxon>Pterygota</taxon>
        <taxon>Neoptera</taxon>
        <taxon>Endopterygota</taxon>
        <taxon>Diptera</taxon>
        <taxon>Nematocera</taxon>
        <taxon>Culicoidea</taxon>
        <taxon>Culicidae</taxon>
        <taxon>Culicinae</taxon>
        <taxon>Aedini</taxon>
        <taxon>Aedes</taxon>
        <taxon>Stegomyia</taxon>
    </lineage>
</organism>
<sequence>HKFFFRSKLFDRKNRSKKAGVSDSAADDDEFNITGISHRIKTTTTSTSGPSTSRVVRNNPLYGENFKRFVAGGESVGPTSFGASASNKSVIGGLRTVEGSSVSGGRRGNNEFGENVNAILTDLDEEMEVRNWRYQLSNDHF</sequence>
<dbReference type="GeneID" id="134290916"/>
<reference evidence="1" key="2">
    <citation type="submission" date="2025-05" db="UniProtKB">
        <authorList>
            <consortium name="EnsemblMetazoa"/>
        </authorList>
    </citation>
    <scope>IDENTIFICATION</scope>
    <source>
        <strain evidence="1">Foshan</strain>
    </source>
</reference>
<accession>A0ABM1YEL2</accession>
<reference evidence="2" key="1">
    <citation type="journal article" date="2015" name="Proc. Natl. Acad. Sci. U.S.A.">
        <title>Genome sequence of the Asian Tiger mosquito, Aedes albopictus, reveals insights into its biology, genetics, and evolution.</title>
        <authorList>
            <person name="Chen X.G."/>
            <person name="Jiang X."/>
            <person name="Gu J."/>
            <person name="Xu M."/>
            <person name="Wu Y."/>
            <person name="Deng Y."/>
            <person name="Zhang C."/>
            <person name="Bonizzoni M."/>
            <person name="Dermauw W."/>
            <person name="Vontas J."/>
            <person name="Armbruster P."/>
            <person name="Huang X."/>
            <person name="Yang Y."/>
            <person name="Zhang H."/>
            <person name="He W."/>
            <person name="Peng H."/>
            <person name="Liu Y."/>
            <person name="Wu K."/>
            <person name="Chen J."/>
            <person name="Lirakis M."/>
            <person name="Topalis P."/>
            <person name="Van Leeuwen T."/>
            <person name="Hall A.B."/>
            <person name="Jiang X."/>
            <person name="Thorpe C."/>
            <person name="Mueller R.L."/>
            <person name="Sun C."/>
            <person name="Waterhouse R.M."/>
            <person name="Yan G."/>
            <person name="Tu Z.J."/>
            <person name="Fang X."/>
            <person name="James A.A."/>
        </authorList>
    </citation>
    <scope>NUCLEOTIDE SEQUENCE [LARGE SCALE GENOMIC DNA]</scope>
    <source>
        <strain evidence="2">Foshan</strain>
    </source>
</reference>
<dbReference type="RefSeq" id="XP_062714130.1">
    <property type="nucleotide sequence ID" value="XM_062858146.1"/>
</dbReference>
<proteinExistence type="predicted"/>
<evidence type="ECO:0000313" key="1">
    <source>
        <dbReference type="EnsemblMetazoa" id="AALFPA23_008464.P11418"/>
    </source>
</evidence>
<name>A0ABM1YEL2_AEDAL</name>
<keyword evidence="2" id="KW-1185">Reference proteome</keyword>
<evidence type="ECO:0000313" key="2">
    <source>
        <dbReference type="Proteomes" id="UP000069940"/>
    </source>
</evidence>
<evidence type="ECO:0008006" key="3">
    <source>
        <dbReference type="Google" id="ProtNLM"/>
    </source>
</evidence>
<protein>
    <recommendedName>
        <fullName evidence="3">Secreted protein</fullName>
    </recommendedName>
</protein>
<dbReference type="EnsemblMetazoa" id="AALFPA23_008464.R11418">
    <property type="protein sequence ID" value="AALFPA23_008464.P11418"/>
    <property type="gene ID" value="AALFPA23_008464"/>
</dbReference>
<dbReference type="Proteomes" id="UP000069940">
    <property type="component" value="Unassembled WGS sequence"/>
</dbReference>